<proteinExistence type="predicted"/>
<keyword evidence="1" id="KW-0472">Membrane</keyword>
<keyword evidence="1" id="KW-1133">Transmembrane helix</keyword>
<evidence type="ECO:0000313" key="3">
    <source>
        <dbReference type="Proteomes" id="UP000229981"/>
    </source>
</evidence>
<name>A0A2H0E1B7_9BACT</name>
<accession>A0A2H0E1B7</accession>
<organism evidence="2 3">
    <name type="scientific">Candidatus Beckwithbacteria bacterium CG22_combo_CG10-13_8_21_14_all_01_47_9</name>
    <dbReference type="NCBI Taxonomy" id="1974496"/>
    <lineage>
        <taxon>Bacteria</taxon>
        <taxon>Candidatus Beckwithiibacteriota</taxon>
    </lineage>
</organism>
<dbReference type="AlphaFoldDB" id="A0A2H0E1B7"/>
<evidence type="ECO:0000256" key="1">
    <source>
        <dbReference type="SAM" id="Phobius"/>
    </source>
</evidence>
<evidence type="ECO:0000313" key="2">
    <source>
        <dbReference type="EMBL" id="PIP87630.1"/>
    </source>
</evidence>
<dbReference type="EMBL" id="PCTU01000122">
    <property type="protein sequence ID" value="PIP87630.1"/>
    <property type="molecule type" value="Genomic_DNA"/>
</dbReference>
<feature type="transmembrane region" description="Helical" evidence="1">
    <location>
        <begin position="78"/>
        <end position="96"/>
    </location>
</feature>
<feature type="transmembrane region" description="Helical" evidence="1">
    <location>
        <begin position="43"/>
        <end position="66"/>
    </location>
</feature>
<gene>
    <name evidence="2" type="ORF">COW80_04745</name>
</gene>
<comment type="caution">
    <text evidence="2">The sequence shown here is derived from an EMBL/GenBank/DDBJ whole genome shotgun (WGS) entry which is preliminary data.</text>
</comment>
<dbReference type="Proteomes" id="UP000229981">
    <property type="component" value="Unassembled WGS sequence"/>
</dbReference>
<protein>
    <submittedName>
        <fullName evidence="2">Uncharacterized protein</fullName>
    </submittedName>
</protein>
<sequence length="109" mass="12268">MYYIQSMAFDIGQELWLDESKTTIQSKLGTTLFPSFWVIIKNIYILTGIVLFFMIVVGGVGMIANAGNAEKQKQSSQTITSAVIGYVIMFAAYWIVKIIEIVTDKKIFL</sequence>
<keyword evidence="1" id="KW-0812">Transmembrane</keyword>
<reference evidence="2 3" key="1">
    <citation type="submission" date="2017-09" db="EMBL/GenBank/DDBJ databases">
        <title>Depth-based differentiation of microbial function through sediment-hosted aquifers and enrichment of novel symbionts in the deep terrestrial subsurface.</title>
        <authorList>
            <person name="Probst A.J."/>
            <person name="Ladd B."/>
            <person name="Jarett J.K."/>
            <person name="Geller-Mcgrath D.E."/>
            <person name="Sieber C.M."/>
            <person name="Emerson J.B."/>
            <person name="Anantharaman K."/>
            <person name="Thomas B.C."/>
            <person name="Malmstrom R."/>
            <person name="Stieglmeier M."/>
            <person name="Klingl A."/>
            <person name="Woyke T."/>
            <person name="Ryan C.M."/>
            <person name="Banfield J.F."/>
        </authorList>
    </citation>
    <scope>NUCLEOTIDE SEQUENCE [LARGE SCALE GENOMIC DNA]</scope>
    <source>
        <strain evidence="2">CG22_combo_CG10-13_8_21_14_all_01_47_9</strain>
    </source>
</reference>
<dbReference type="InterPro" id="IPR043993">
    <property type="entry name" value="T4SS_pilin"/>
</dbReference>
<dbReference type="Pfam" id="PF18895">
    <property type="entry name" value="T4SS_pilin"/>
    <property type="match status" value="1"/>
</dbReference>